<proteinExistence type="predicted"/>
<evidence type="ECO:0000313" key="1">
    <source>
        <dbReference type="EMBL" id="CAE8589471.1"/>
    </source>
</evidence>
<dbReference type="Proteomes" id="UP000654075">
    <property type="component" value="Unassembled WGS sequence"/>
</dbReference>
<evidence type="ECO:0000313" key="2">
    <source>
        <dbReference type="Proteomes" id="UP000654075"/>
    </source>
</evidence>
<dbReference type="EMBL" id="CAJNNV010003704">
    <property type="protein sequence ID" value="CAE8589471.1"/>
    <property type="molecule type" value="Genomic_DNA"/>
</dbReference>
<gene>
    <name evidence="1" type="ORF">PGLA1383_LOCUS8230</name>
</gene>
<accession>A0A813DLE5</accession>
<feature type="non-terminal residue" evidence="1">
    <location>
        <position position="114"/>
    </location>
</feature>
<sequence length="114" mass="12021">VRFVVLVDPAETVGSLRRRIAADFRAVFPGRPPLCFFRMASADGFFLTDAATVGEVLDEGSTVTCHRADSEAAGAPLPERPGPEDVESVLSGFRSQIGFVARAACHAALKAGSE</sequence>
<feature type="non-terminal residue" evidence="1">
    <location>
        <position position="1"/>
    </location>
</feature>
<dbReference type="AlphaFoldDB" id="A0A813DLE5"/>
<reference evidence="1" key="1">
    <citation type="submission" date="2021-02" db="EMBL/GenBank/DDBJ databases">
        <authorList>
            <person name="Dougan E. K."/>
            <person name="Rhodes N."/>
            <person name="Thang M."/>
            <person name="Chan C."/>
        </authorList>
    </citation>
    <scope>NUCLEOTIDE SEQUENCE</scope>
</reference>
<dbReference type="OrthoDB" id="430792at2759"/>
<organism evidence="1 2">
    <name type="scientific">Polarella glacialis</name>
    <name type="common">Dinoflagellate</name>
    <dbReference type="NCBI Taxonomy" id="89957"/>
    <lineage>
        <taxon>Eukaryota</taxon>
        <taxon>Sar</taxon>
        <taxon>Alveolata</taxon>
        <taxon>Dinophyceae</taxon>
        <taxon>Suessiales</taxon>
        <taxon>Suessiaceae</taxon>
        <taxon>Polarella</taxon>
    </lineage>
</organism>
<keyword evidence="2" id="KW-1185">Reference proteome</keyword>
<protein>
    <submittedName>
        <fullName evidence="1">Uncharacterized protein</fullName>
    </submittedName>
</protein>
<comment type="caution">
    <text evidence="1">The sequence shown here is derived from an EMBL/GenBank/DDBJ whole genome shotgun (WGS) entry which is preliminary data.</text>
</comment>
<name>A0A813DLE5_POLGL</name>